<comment type="caution">
    <text evidence="11">The sequence shown here is derived from an EMBL/GenBank/DDBJ whole genome shotgun (WGS) entry which is preliminary data.</text>
</comment>
<keyword evidence="4 9" id="KW-0863">Zinc-finger</keyword>
<dbReference type="Pfam" id="PF23118">
    <property type="entry name" value="zf-C2H2_STOP2_C"/>
    <property type="match status" value="1"/>
</dbReference>
<comment type="subcellular location">
    <subcellularLocation>
        <location evidence="1">Nucleus</location>
    </subcellularLocation>
</comment>
<keyword evidence="7" id="KW-0804">Transcription</keyword>
<dbReference type="GO" id="GO:0010044">
    <property type="term" value="P:response to aluminum ion"/>
    <property type="evidence" value="ECO:0007669"/>
    <property type="project" value="InterPro"/>
</dbReference>
<keyword evidence="2" id="KW-0479">Metal-binding</keyword>
<evidence type="ECO:0000313" key="11">
    <source>
        <dbReference type="EMBL" id="KAK2643471.1"/>
    </source>
</evidence>
<dbReference type="SUPFAM" id="SSF57667">
    <property type="entry name" value="beta-beta-alpha zinc fingers"/>
    <property type="match status" value="1"/>
</dbReference>
<dbReference type="PROSITE" id="PS50157">
    <property type="entry name" value="ZINC_FINGER_C2H2_2"/>
    <property type="match status" value="1"/>
</dbReference>
<evidence type="ECO:0000256" key="5">
    <source>
        <dbReference type="ARBA" id="ARBA00022833"/>
    </source>
</evidence>
<evidence type="ECO:0000256" key="7">
    <source>
        <dbReference type="ARBA" id="ARBA00023163"/>
    </source>
</evidence>
<reference evidence="11" key="1">
    <citation type="journal article" date="2023" name="Plant J.">
        <title>Genome sequences and population genomics provide insights into the demographic history, inbreeding, and mutation load of two 'living fossil' tree species of Dipteronia.</title>
        <authorList>
            <person name="Feng Y."/>
            <person name="Comes H.P."/>
            <person name="Chen J."/>
            <person name="Zhu S."/>
            <person name="Lu R."/>
            <person name="Zhang X."/>
            <person name="Li P."/>
            <person name="Qiu J."/>
            <person name="Olsen K.M."/>
            <person name="Qiu Y."/>
        </authorList>
    </citation>
    <scope>NUCLEOTIDE SEQUENCE</scope>
    <source>
        <strain evidence="11">KIB01</strain>
    </source>
</reference>
<keyword evidence="3" id="KW-0677">Repeat</keyword>
<accession>A0AAD9WUB9</accession>
<dbReference type="EMBL" id="JANJYI010000007">
    <property type="protein sequence ID" value="KAK2643471.1"/>
    <property type="molecule type" value="Genomic_DNA"/>
</dbReference>
<dbReference type="PROSITE" id="PS00028">
    <property type="entry name" value="ZINC_FINGER_C2H2_1"/>
    <property type="match status" value="1"/>
</dbReference>
<evidence type="ECO:0000259" key="10">
    <source>
        <dbReference type="PROSITE" id="PS50157"/>
    </source>
</evidence>
<dbReference type="Proteomes" id="UP001280121">
    <property type="component" value="Unassembled WGS sequence"/>
</dbReference>
<dbReference type="InterPro" id="IPR036236">
    <property type="entry name" value="Znf_C2H2_sf"/>
</dbReference>
<organism evidence="11 12">
    <name type="scientific">Dipteronia dyeriana</name>
    <dbReference type="NCBI Taxonomy" id="168575"/>
    <lineage>
        <taxon>Eukaryota</taxon>
        <taxon>Viridiplantae</taxon>
        <taxon>Streptophyta</taxon>
        <taxon>Embryophyta</taxon>
        <taxon>Tracheophyta</taxon>
        <taxon>Spermatophyta</taxon>
        <taxon>Magnoliopsida</taxon>
        <taxon>eudicotyledons</taxon>
        <taxon>Gunneridae</taxon>
        <taxon>Pentapetalae</taxon>
        <taxon>rosids</taxon>
        <taxon>malvids</taxon>
        <taxon>Sapindales</taxon>
        <taxon>Sapindaceae</taxon>
        <taxon>Hippocastanoideae</taxon>
        <taxon>Acereae</taxon>
        <taxon>Dipteronia</taxon>
    </lineage>
</organism>
<dbReference type="Pfam" id="PF13912">
    <property type="entry name" value="zf-C2H2_6"/>
    <property type="match status" value="1"/>
</dbReference>
<dbReference type="InterPro" id="IPR058196">
    <property type="entry name" value="zf-C2H2_STOP1/2_C"/>
</dbReference>
<evidence type="ECO:0000256" key="9">
    <source>
        <dbReference type="PROSITE-ProRule" id="PRU00042"/>
    </source>
</evidence>
<dbReference type="FunFam" id="3.30.160.60:FF:000145">
    <property type="entry name" value="Zinc finger protein 574"/>
    <property type="match status" value="1"/>
</dbReference>
<evidence type="ECO:0000313" key="12">
    <source>
        <dbReference type="Proteomes" id="UP001280121"/>
    </source>
</evidence>
<name>A0AAD9WUB9_9ROSI</name>
<evidence type="ECO:0000256" key="8">
    <source>
        <dbReference type="ARBA" id="ARBA00023242"/>
    </source>
</evidence>
<evidence type="ECO:0000256" key="3">
    <source>
        <dbReference type="ARBA" id="ARBA00022737"/>
    </source>
</evidence>
<dbReference type="Gene3D" id="3.30.160.60">
    <property type="entry name" value="Classic Zinc Finger"/>
    <property type="match status" value="2"/>
</dbReference>
<keyword evidence="5" id="KW-0862">Zinc</keyword>
<dbReference type="GO" id="GO:0005634">
    <property type="term" value="C:nucleus"/>
    <property type="evidence" value="ECO:0007669"/>
    <property type="project" value="UniProtKB-SubCell"/>
</dbReference>
<dbReference type="SMART" id="SM00355">
    <property type="entry name" value="ZnF_C2H2"/>
    <property type="match status" value="3"/>
</dbReference>
<dbReference type="PANTHER" id="PTHR46352">
    <property type="entry name" value="PROTEIN SENSITIVE TO PROTON RHIZOTOXICITY 1"/>
    <property type="match status" value="1"/>
</dbReference>
<dbReference type="PANTHER" id="PTHR46352:SF8">
    <property type="entry name" value="PROTEIN SENSITIVE TO PROTON RHIZOTOXICITY 2"/>
    <property type="match status" value="1"/>
</dbReference>
<dbReference type="GO" id="GO:0010447">
    <property type="term" value="P:response to acidic pH"/>
    <property type="evidence" value="ECO:0007669"/>
    <property type="project" value="InterPro"/>
</dbReference>
<dbReference type="InterPro" id="IPR044300">
    <property type="entry name" value="STOP1/2"/>
</dbReference>
<keyword evidence="6" id="KW-0805">Transcription regulation</keyword>
<dbReference type="InterPro" id="IPR013087">
    <property type="entry name" value="Znf_C2H2_type"/>
</dbReference>
<gene>
    <name evidence="11" type="ORF">Ddye_025234</name>
</gene>
<keyword evidence="12" id="KW-1185">Reference proteome</keyword>
<dbReference type="InterPro" id="IPR059161">
    <property type="entry name" value="Znf-C2H2_STOP1/2_3rd"/>
</dbReference>
<dbReference type="Pfam" id="PF23115">
    <property type="entry name" value="zf-C2H2_STOP2_3rd"/>
    <property type="match status" value="1"/>
</dbReference>
<keyword evidence="8" id="KW-0539">Nucleus</keyword>
<evidence type="ECO:0000256" key="4">
    <source>
        <dbReference type="ARBA" id="ARBA00022771"/>
    </source>
</evidence>
<sequence length="445" mass="49733">MISDQAATSSSCFPNVSQQGLKLMYPPMTADQSFVSSSMEVSEGRSSETQTHSNSLLYSLSLLKEKVHQVQGLVGILIPSDHNSRHQQQPESTRSIAIANMGSIVPEIIMTASTILFTCQQMTHGASGNNNNNSNVIDVPVVLPHEQDVKVAEINHGLSNSHDHQPHFDHGNIIGQERSQGFYSGDQTFENLYGTENNYYNCNSTDHDDRNRATMNTTSNIEVRVVDQTNEGSTSEGANNISSKQNNSDIIELDAENLLAKYTHYCQVCGKGFKRDANLRMHMRAHGDEYKTSAALTSPLKNINHGIAANNESALKFPARKYSCPQQGCRWNQKHAKFQPLKSMICAKNHYKRSHCPKMYVCKRCNRKQFSVLSDLRTHEKHCGDLKWQCSCGTTFSRKDKLMGHVTLFTGHTPIITTIATSTSTKPKVEKINQAPPQMQLDHRY</sequence>
<proteinExistence type="predicted"/>
<feature type="domain" description="C2H2-type" evidence="10">
    <location>
        <begin position="264"/>
        <end position="291"/>
    </location>
</feature>
<evidence type="ECO:0000256" key="2">
    <source>
        <dbReference type="ARBA" id="ARBA00022723"/>
    </source>
</evidence>
<dbReference type="GO" id="GO:0008270">
    <property type="term" value="F:zinc ion binding"/>
    <property type="evidence" value="ECO:0007669"/>
    <property type="project" value="UniProtKB-KW"/>
</dbReference>
<dbReference type="AlphaFoldDB" id="A0AAD9WUB9"/>
<evidence type="ECO:0000256" key="6">
    <source>
        <dbReference type="ARBA" id="ARBA00023015"/>
    </source>
</evidence>
<protein>
    <recommendedName>
        <fullName evidence="10">C2H2-type domain-containing protein</fullName>
    </recommendedName>
</protein>
<evidence type="ECO:0000256" key="1">
    <source>
        <dbReference type="ARBA" id="ARBA00004123"/>
    </source>
</evidence>